<keyword evidence="16" id="KW-0150">Chloroplast</keyword>
<evidence type="ECO:0000256" key="9">
    <source>
        <dbReference type="ARBA" id="ARBA00023136"/>
    </source>
</evidence>
<keyword evidence="8 12" id="KW-0793">Thylakoid</keyword>
<evidence type="ECO:0000256" key="13">
    <source>
        <dbReference type="RuleBase" id="RU003472"/>
    </source>
</evidence>
<evidence type="ECO:0000256" key="10">
    <source>
        <dbReference type="ARBA" id="ARBA00023276"/>
    </source>
</evidence>
<dbReference type="HAMAP" id="MF_00644">
    <property type="entry name" value="PSII_PsbZ"/>
    <property type="match status" value="1"/>
</dbReference>
<keyword evidence="15" id="KW-0732">Signal</keyword>
<evidence type="ECO:0000256" key="12">
    <source>
        <dbReference type="HAMAP-Rule" id="MF_00644"/>
    </source>
</evidence>
<dbReference type="PANTHER" id="PTHR34971">
    <property type="entry name" value="PHOTOSYSTEM II REACTION CENTER PROTEIN Z"/>
    <property type="match status" value="1"/>
</dbReference>
<dbReference type="RefSeq" id="YP_010161140.1">
    <property type="nucleotide sequence ID" value="NC_057313.1"/>
</dbReference>
<sequence length="108" mass="11629">MTIAFQSAVFALIAISFLPVIGVPVALASPDGWSSSKNVVFSGVSLWIGSVLFVGILNSFISQICSRCFRFKPPPPLPKGFFIVILKDLPFPLRSKEPNEGAQGRGFS</sequence>
<comment type="similarity">
    <text evidence="2 12 13">Belongs to the PsbZ family.</text>
</comment>
<evidence type="ECO:0000256" key="14">
    <source>
        <dbReference type="SAM" id="Phobius"/>
    </source>
</evidence>
<name>A0A890JKE8_9CONI</name>
<dbReference type="GO" id="GO:0009539">
    <property type="term" value="C:photosystem II reaction center"/>
    <property type="evidence" value="ECO:0007669"/>
    <property type="project" value="InterPro"/>
</dbReference>
<dbReference type="NCBIfam" id="TIGR03043">
    <property type="entry name" value="PS_II_psbZ"/>
    <property type="match status" value="1"/>
</dbReference>
<dbReference type="GO" id="GO:0015979">
    <property type="term" value="P:photosynthesis"/>
    <property type="evidence" value="ECO:0007669"/>
    <property type="project" value="UniProtKB-UniRule"/>
</dbReference>
<comment type="subcellular location">
    <subcellularLocation>
        <location evidence="1">Membrane</location>
        <topology evidence="1">Multi-pass membrane protein</topology>
    </subcellularLocation>
    <subcellularLocation>
        <location evidence="12">Plastid</location>
        <location evidence="12">Chloroplast thylakoid membrane</location>
        <topology evidence="12">Multi-pass membrane protein</topology>
    </subcellularLocation>
</comment>
<geneLocation type="chloroplast" evidence="16"/>
<dbReference type="EMBL" id="MK607413">
    <property type="protein sequence ID" value="QRH16897.1"/>
    <property type="molecule type" value="Genomic_DNA"/>
</dbReference>
<evidence type="ECO:0000256" key="8">
    <source>
        <dbReference type="ARBA" id="ARBA00023078"/>
    </source>
</evidence>
<evidence type="ECO:0000256" key="2">
    <source>
        <dbReference type="ARBA" id="ARBA00008367"/>
    </source>
</evidence>
<dbReference type="PANTHER" id="PTHR34971:SF2">
    <property type="entry name" value="PHOTOSYSTEM II REACTION CENTER PROTEIN Z"/>
    <property type="match status" value="1"/>
</dbReference>
<dbReference type="Gene3D" id="1.10.287.740">
    <property type="entry name" value="Photosystem II PsbZ, reaction centre"/>
    <property type="match status" value="1"/>
</dbReference>
<keyword evidence="4 12" id="KW-0674">Reaction center</keyword>
<comment type="function">
    <text evidence="13">Controls the interaction of photosystem II (PSII) cores with the light-harvesting antenna, regulates electron flow through the 2 photosystem reaction centers. PSII is a light-driven water plastoquinone oxidoreductase, using light energy to abstract electrons from H(2)O, generating a proton gradient subsequently used for ATP formation.</text>
</comment>
<gene>
    <name evidence="12 16" type="primary">psbZ</name>
</gene>
<comment type="subunit">
    <text evidence="11 12">PSII is composed of 1 copy each of membrane proteins PsbA, PsbB, PsbC, PsbD, PsbE, PsbF, PsbH, PsbI, PsbJ, PsbK, PsbL, PsbM, PsbT, PsbY, PsbZ, Psb30/Ycf12, at least 3 peripheral proteins of the oxygen-evolving complex and a large number of cofactors. It forms dimeric complexes.</text>
</comment>
<dbReference type="GeneID" id="67168175"/>
<dbReference type="GO" id="GO:0009535">
    <property type="term" value="C:chloroplast thylakoid membrane"/>
    <property type="evidence" value="ECO:0007669"/>
    <property type="project" value="UniProtKB-SubCell"/>
</dbReference>
<evidence type="ECO:0000256" key="3">
    <source>
        <dbReference type="ARBA" id="ARBA00021665"/>
    </source>
</evidence>
<evidence type="ECO:0000256" key="15">
    <source>
        <dbReference type="SAM" id="SignalP"/>
    </source>
</evidence>
<evidence type="ECO:0000256" key="7">
    <source>
        <dbReference type="ARBA" id="ARBA00022989"/>
    </source>
</evidence>
<reference evidence="16" key="2">
    <citation type="journal article" date="2020" name="J Syst Evol">
        <title>Species delimitation and phylogeography of Abies delavayi complex: Inferred from morphological, molecular, and climatic data.</title>
        <authorList>
            <person name="Shao Y.-Z."/>
            <person name="Chen Y."/>
            <person name="Zhang X.-C."/>
            <person name="Xiang Q.-P."/>
        </authorList>
    </citation>
    <scope>NUCLEOTIDE SEQUENCE</scope>
</reference>
<evidence type="ECO:0000313" key="16">
    <source>
        <dbReference type="EMBL" id="QRH18817.1"/>
    </source>
</evidence>
<dbReference type="InterPro" id="IPR036512">
    <property type="entry name" value="PSII_PsbZ_sf"/>
</dbReference>
<proteinExistence type="inferred from homology"/>
<organism evidence="16">
    <name type="scientific">Abies delavayi</name>
    <dbReference type="NCBI Taxonomy" id="425837"/>
    <lineage>
        <taxon>Eukaryota</taxon>
        <taxon>Viridiplantae</taxon>
        <taxon>Streptophyta</taxon>
        <taxon>Embryophyta</taxon>
        <taxon>Tracheophyta</taxon>
        <taxon>Spermatophyta</taxon>
        <taxon>Pinopsida</taxon>
        <taxon>Pinidae</taxon>
        <taxon>Conifers I</taxon>
        <taxon>Pinales</taxon>
        <taxon>Pinaceae</taxon>
        <taxon>Abies</taxon>
    </lineage>
</organism>
<reference evidence="16" key="1">
    <citation type="submission" date="2018-07" db="EMBL/GenBank/DDBJ databases">
        <authorList>
            <person name="Shao Y."/>
        </authorList>
    </citation>
    <scope>NUCLEOTIDE SEQUENCE</scope>
</reference>
<evidence type="ECO:0000256" key="1">
    <source>
        <dbReference type="ARBA" id="ARBA00004141"/>
    </source>
</evidence>
<keyword evidence="6 12" id="KW-0812">Transmembrane</keyword>
<evidence type="ECO:0000256" key="11">
    <source>
        <dbReference type="ARBA" id="ARBA00038734"/>
    </source>
</evidence>
<accession>A0A890JKE8</accession>
<protein>
    <recommendedName>
        <fullName evidence="3 12">Photosystem II reaction center protein Z</fullName>
        <shortName evidence="12">PSII-Z</shortName>
    </recommendedName>
</protein>
<dbReference type="GO" id="GO:0042549">
    <property type="term" value="P:photosystem II stabilization"/>
    <property type="evidence" value="ECO:0007669"/>
    <property type="project" value="InterPro"/>
</dbReference>
<evidence type="ECO:0000256" key="6">
    <source>
        <dbReference type="ARBA" id="ARBA00022692"/>
    </source>
</evidence>
<feature type="transmembrane region" description="Helical" evidence="14">
    <location>
        <begin position="38"/>
        <end position="61"/>
    </location>
</feature>
<dbReference type="EMBL" id="MH706709">
    <property type="protein sequence ID" value="QRH18817.1"/>
    <property type="molecule type" value="Genomic_DNA"/>
</dbReference>
<keyword evidence="7 12" id="KW-1133">Transmembrane helix</keyword>
<feature type="chain" id="PRO_5044663989" description="Photosystem II reaction center protein Z" evidence="15">
    <location>
        <begin position="29"/>
        <end position="108"/>
    </location>
</feature>
<evidence type="ECO:0000256" key="4">
    <source>
        <dbReference type="ARBA" id="ARBA00022469"/>
    </source>
</evidence>
<dbReference type="Pfam" id="PF01737">
    <property type="entry name" value="Ycf9"/>
    <property type="match status" value="1"/>
</dbReference>
<dbReference type="InterPro" id="IPR002644">
    <property type="entry name" value="PSII_PsbZ"/>
</dbReference>
<evidence type="ECO:0000256" key="5">
    <source>
        <dbReference type="ARBA" id="ARBA00022531"/>
    </source>
</evidence>
<dbReference type="SUPFAM" id="SSF161055">
    <property type="entry name" value="PsbZ-like"/>
    <property type="match status" value="1"/>
</dbReference>
<feature type="signal peptide" evidence="15">
    <location>
        <begin position="1"/>
        <end position="28"/>
    </location>
</feature>
<comment type="function">
    <text evidence="12">May control the interaction of photosystem II (PSII) cores with the light-harvesting antenna, regulates electron flow through the 2 photosystem reaction centers. PSII is a light-driven water plastoquinone oxidoreductase, using light energy to abstract electrons from H(2)O, generating a proton gradient subsequently used for ATP formation.</text>
</comment>
<keyword evidence="5 12" id="KW-0602">Photosynthesis</keyword>
<keyword evidence="9 12" id="KW-0472">Membrane</keyword>
<keyword evidence="10 12" id="KW-0604">Photosystem II</keyword>
<keyword evidence="16" id="KW-0934">Plastid</keyword>
<dbReference type="AlphaFoldDB" id="A0A890JKE8"/>